<dbReference type="InterPro" id="IPR022445">
    <property type="entry name" value="Sortase_proteobact_type"/>
</dbReference>
<dbReference type="NCBIfam" id="TIGR03784">
    <property type="entry name" value="marine_sortase"/>
    <property type="match status" value="1"/>
</dbReference>
<accession>A0A3M2RDA3</accession>
<dbReference type="GO" id="GO:0016787">
    <property type="term" value="F:hydrolase activity"/>
    <property type="evidence" value="ECO:0007669"/>
    <property type="project" value="UniProtKB-KW"/>
</dbReference>
<name>A0A3M2RDA3_9GAMM</name>
<dbReference type="AlphaFoldDB" id="A0A3M2RDA3"/>
<sequence>MTRFLVLLTSASLILLMFGLWIPFKALVAQELLEKAWADSQSQQTEQRPWPWADTWPVAKLELPELGVSMIVLEGGHGESLAFGPGRVFGGERGPLVLAGHRDTHFRHLQNVQPGYRLRVQNQNRQWRQYEVTDVGIVDSRKETIDTHQLAEDSVLLITCYPFDTLDARGPLRYVVKARPVSETGLSTTVAIL</sequence>
<dbReference type="NCBIfam" id="TIGR01076">
    <property type="entry name" value="sortase_fam"/>
    <property type="match status" value="1"/>
</dbReference>
<protein>
    <submittedName>
        <fullName evidence="2">Sortase family protein</fullName>
    </submittedName>
</protein>
<comment type="caution">
    <text evidence="2">The sequence shown here is derived from an EMBL/GenBank/DDBJ whole genome shotgun (WGS) entry which is preliminary data.</text>
</comment>
<evidence type="ECO:0000256" key="1">
    <source>
        <dbReference type="ARBA" id="ARBA00022801"/>
    </source>
</evidence>
<dbReference type="Gene3D" id="2.40.260.10">
    <property type="entry name" value="Sortase"/>
    <property type="match status" value="1"/>
</dbReference>
<dbReference type="Pfam" id="PF04203">
    <property type="entry name" value="Sortase"/>
    <property type="match status" value="1"/>
</dbReference>
<dbReference type="InterPro" id="IPR023365">
    <property type="entry name" value="Sortase_dom-sf"/>
</dbReference>
<keyword evidence="3" id="KW-1185">Reference proteome</keyword>
<reference evidence="2 3" key="1">
    <citation type="submission" date="2018-08" db="EMBL/GenBank/DDBJ databases">
        <title>Whole Genome Sequence of the Moderate Halophilic Marine Bacterium Marinobacter litoralis Sw-45.</title>
        <authorList>
            <person name="Musa H."/>
        </authorList>
    </citation>
    <scope>NUCLEOTIDE SEQUENCE [LARGE SCALE GENOMIC DNA]</scope>
    <source>
        <strain evidence="2 3">Sw-45</strain>
    </source>
</reference>
<dbReference type="EMBL" id="QMDL01000003">
    <property type="protein sequence ID" value="RMJ03104.1"/>
    <property type="molecule type" value="Genomic_DNA"/>
</dbReference>
<dbReference type="InterPro" id="IPR041999">
    <property type="entry name" value="Sortase_D_1"/>
</dbReference>
<gene>
    <name evidence="2" type="ORF">DOQ08_02569</name>
</gene>
<dbReference type="Proteomes" id="UP000265903">
    <property type="component" value="Unassembled WGS sequence"/>
</dbReference>
<dbReference type="CDD" id="cd05828">
    <property type="entry name" value="Sortase_D_1"/>
    <property type="match status" value="1"/>
</dbReference>
<dbReference type="InterPro" id="IPR005754">
    <property type="entry name" value="Sortase"/>
</dbReference>
<dbReference type="OrthoDB" id="9790661at2"/>
<evidence type="ECO:0000313" key="3">
    <source>
        <dbReference type="Proteomes" id="UP000265903"/>
    </source>
</evidence>
<keyword evidence="1" id="KW-0378">Hydrolase</keyword>
<evidence type="ECO:0000313" key="2">
    <source>
        <dbReference type="EMBL" id="RMJ03104.1"/>
    </source>
</evidence>
<dbReference type="RefSeq" id="WP_114335335.1">
    <property type="nucleotide sequence ID" value="NZ_QMDL01000003.1"/>
</dbReference>
<proteinExistence type="predicted"/>
<dbReference type="SUPFAM" id="SSF63817">
    <property type="entry name" value="Sortase"/>
    <property type="match status" value="1"/>
</dbReference>
<organism evidence="2 3">
    <name type="scientific">Marinobacter litoralis</name>
    <dbReference type="NCBI Taxonomy" id="187981"/>
    <lineage>
        <taxon>Bacteria</taxon>
        <taxon>Pseudomonadati</taxon>
        <taxon>Pseudomonadota</taxon>
        <taxon>Gammaproteobacteria</taxon>
        <taxon>Pseudomonadales</taxon>
        <taxon>Marinobacteraceae</taxon>
        <taxon>Marinobacter</taxon>
    </lineage>
</organism>